<reference evidence="1" key="1">
    <citation type="journal article" date="2015" name="PeerJ">
        <title>First genomic representation of candidate bacterial phylum KSB3 points to enhanced environmental sensing as a trigger of wastewater bulking.</title>
        <authorList>
            <person name="Sekiguchi Y."/>
            <person name="Ohashi A."/>
            <person name="Parks D.H."/>
            <person name="Yamauchi T."/>
            <person name="Tyson G.W."/>
            <person name="Hugenholtz P."/>
        </authorList>
    </citation>
    <scope>NUCLEOTIDE SEQUENCE [LARGE SCALE GENOMIC DNA]</scope>
</reference>
<dbReference type="Proteomes" id="UP000030700">
    <property type="component" value="Unassembled WGS sequence"/>
</dbReference>
<gene>
    <name evidence="1" type="ORF">U14_03798</name>
</gene>
<dbReference type="HOGENOM" id="CLU_1999400_0_0_0"/>
<dbReference type="SUPFAM" id="SSF58104">
    <property type="entry name" value="Methyl-accepting chemotaxis protein (MCP) signaling domain"/>
    <property type="match status" value="1"/>
</dbReference>
<sequence length="124" mass="13896">MIDKVTHINTAVNEQIHDIEHVIAAVENISGMSEQVSRASIEQYKAAEQISDNMTSVTEHFEDIAGQIQALHQHSEQIIKAMHIIEAITEMVMHTASDMSEATVKNLVQQSQNLQQAVRMFKIS</sequence>
<proteinExistence type="predicted"/>
<evidence type="ECO:0008006" key="3">
    <source>
        <dbReference type="Google" id="ProtNLM"/>
    </source>
</evidence>
<evidence type="ECO:0000313" key="2">
    <source>
        <dbReference type="Proteomes" id="UP000030700"/>
    </source>
</evidence>
<keyword evidence="2" id="KW-1185">Reference proteome</keyword>
<evidence type="ECO:0000313" key="1">
    <source>
        <dbReference type="EMBL" id="GAK52546.1"/>
    </source>
</evidence>
<dbReference type="STRING" id="1499966.U14_03798"/>
<name>A0A081BQ80_9BACT</name>
<accession>A0A081BQ80</accession>
<protein>
    <recommendedName>
        <fullName evidence="3">Methyl-accepting chemotaxis sensory transducer</fullName>
    </recommendedName>
</protein>
<organism evidence="1">
    <name type="scientific">Candidatus Moduliflexus flocculans</name>
    <dbReference type="NCBI Taxonomy" id="1499966"/>
    <lineage>
        <taxon>Bacteria</taxon>
        <taxon>Candidatus Moduliflexota</taxon>
        <taxon>Candidatus Moduliflexia</taxon>
        <taxon>Candidatus Moduliflexales</taxon>
        <taxon>Candidatus Moduliflexaceae</taxon>
    </lineage>
</organism>
<dbReference type="AlphaFoldDB" id="A0A081BQ80"/>
<dbReference type="EMBL" id="DF820458">
    <property type="protein sequence ID" value="GAK52546.1"/>
    <property type="molecule type" value="Genomic_DNA"/>
</dbReference>
<dbReference type="Gene3D" id="1.10.287.950">
    <property type="entry name" value="Methyl-accepting chemotaxis protein"/>
    <property type="match status" value="1"/>
</dbReference>